<gene>
    <name evidence="1" type="ORF">SAMN02745118_02554</name>
</gene>
<dbReference type="Proteomes" id="UP000190625">
    <property type="component" value="Unassembled WGS sequence"/>
</dbReference>
<reference evidence="2" key="1">
    <citation type="submission" date="2017-02" db="EMBL/GenBank/DDBJ databases">
        <authorList>
            <person name="Varghese N."/>
            <person name="Submissions S."/>
        </authorList>
    </citation>
    <scope>NUCLEOTIDE SEQUENCE [LARGE SCALE GENOMIC DNA]</scope>
    <source>
        <strain evidence="2">ATCC BAA-73</strain>
    </source>
</reference>
<dbReference type="OrthoDB" id="159409at2"/>
<accession>A0A1T4QG75</accession>
<name>A0A1T4QG75_9FIRM</name>
<sequence length="156" mass="17258">MFDFEIPNYKVLEIDKLVFDYNGTLACDGIPVSGVKEKLDKLAIDFEIYVLTADTFGTVKKELKDVDVEIVIVDKKNGTKFKENFIQDLNKDSVIAVGNGNNDTLMLARASLGILILGLEGAATESLLKSDLIVRNINDVLDILLNPKRLVASLRK</sequence>
<proteinExistence type="predicted"/>
<evidence type="ECO:0000313" key="1">
    <source>
        <dbReference type="EMBL" id="SKA02783.1"/>
    </source>
</evidence>
<dbReference type="STRING" id="142842.SAMN02745118_02554"/>
<dbReference type="InterPro" id="IPR036412">
    <property type="entry name" value="HAD-like_sf"/>
</dbReference>
<evidence type="ECO:0000313" key="2">
    <source>
        <dbReference type="Proteomes" id="UP000190625"/>
    </source>
</evidence>
<protein>
    <submittedName>
        <fullName evidence="1">Soluble P-type ATPase</fullName>
    </submittedName>
</protein>
<dbReference type="Gene3D" id="3.40.50.1000">
    <property type="entry name" value="HAD superfamily/HAD-like"/>
    <property type="match status" value="1"/>
</dbReference>
<organism evidence="1 2">
    <name type="scientific">Selenihalanaerobacter shriftii</name>
    <dbReference type="NCBI Taxonomy" id="142842"/>
    <lineage>
        <taxon>Bacteria</taxon>
        <taxon>Bacillati</taxon>
        <taxon>Bacillota</taxon>
        <taxon>Clostridia</taxon>
        <taxon>Halanaerobiales</taxon>
        <taxon>Halobacteroidaceae</taxon>
        <taxon>Selenihalanaerobacter</taxon>
    </lineage>
</organism>
<dbReference type="SUPFAM" id="SSF56784">
    <property type="entry name" value="HAD-like"/>
    <property type="match status" value="1"/>
</dbReference>
<keyword evidence="2" id="KW-1185">Reference proteome</keyword>
<dbReference type="AlphaFoldDB" id="A0A1T4QG75"/>
<dbReference type="EMBL" id="FUWM01000027">
    <property type="protein sequence ID" value="SKA02783.1"/>
    <property type="molecule type" value="Genomic_DNA"/>
</dbReference>
<dbReference type="InterPro" id="IPR023214">
    <property type="entry name" value="HAD_sf"/>
</dbReference>
<dbReference type="RefSeq" id="WP_078810977.1">
    <property type="nucleotide sequence ID" value="NZ_FUWM01000027.1"/>
</dbReference>